<keyword evidence="6" id="KW-1185">Reference proteome</keyword>
<dbReference type="GO" id="GO:0004531">
    <property type="term" value="F:deoxyribonuclease II activity"/>
    <property type="evidence" value="ECO:0007669"/>
    <property type="project" value="UniProtKB-EC"/>
</dbReference>
<evidence type="ECO:0000256" key="3">
    <source>
        <dbReference type="ARBA" id="ARBA00012036"/>
    </source>
</evidence>
<gene>
    <name evidence="5" type="ORF">AAFF_G00259110</name>
</gene>
<comment type="similarity">
    <text evidence="2">Belongs to the DNase II family.</text>
</comment>
<dbReference type="AlphaFoldDB" id="A0AAD7STD5"/>
<accession>A0AAD7STD5</accession>
<keyword evidence="4" id="KW-0378">Hydrolase</keyword>
<dbReference type="PANTHER" id="PTHR10858">
    <property type="entry name" value="DEOXYRIBONUCLEASE II"/>
    <property type="match status" value="1"/>
</dbReference>
<organism evidence="5 6">
    <name type="scientific">Aldrovandia affinis</name>
    <dbReference type="NCBI Taxonomy" id="143900"/>
    <lineage>
        <taxon>Eukaryota</taxon>
        <taxon>Metazoa</taxon>
        <taxon>Chordata</taxon>
        <taxon>Craniata</taxon>
        <taxon>Vertebrata</taxon>
        <taxon>Euteleostomi</taxon>
        <taxon>Actinopterygii</taxon>
        <taxon>Neopterygii</taxon>
        <taxon>Teleostei</taxon>
        <taxon>Notacanthiformes</taxon>
        <taxon>Halosauridae</taxon>
        <taxon>Aldrovandia</taxon>
    </lineage>
</organism>
<protein>
    <recommendedName>
        <fullName evidence="3">deoxyribonuclease II</fullName>
        <ecNumber evidence="3">3.1.22.1</ecNumber>
    </recommendedName>
</protein>
<comment type="catalytic activity">
    <reaction evidence="1">
        <text>Endonucleolytic cleavage to nucleoside 3'-phosphates and 3'-phosphooligonucleotide end-products.</text>
        <dbReference type="EC" id="3.1.22.1"/>
    </reaction>
</comment>
<dbReference type="EC" id="3.1.22.1" evidence="3"/>
<dbReference type="GO" id="GO:0006309">
    <property type="term" value="P:apoptotic DNA fragmentation"/>
    <property type="evidence" value="ECO:0007669"/>
    <property type="project" value="TreeGrafter"/>
</dbReference>
<sequence length="337" mass="38566">MATAGAQTEISCRNEAGKPVDWFIMYNLPKYKIDDVGSGLDYMYLDSSLKNWQMSKFLVNTSDGALGSTLKSLYTGKGFESNSSAYVLYNDAPPLLNYTKQYGHTKGALHFDRSQGFWLIHSVPHFPPFPERGYSWPPTGKQNGQTLFCVTYKYGQFIEIAQQLLYYNPHVYNYSLPAVFQEEMASLALLCKGSKLPWISQKRLQGLISAEGEHFLSFAKSHFYADDIYAAWVAQALKTDLLTETWQRKDHMLPSNCSLPKHVLNIKRIKLPGPIQFYSHYDHSKWCVSMMSEDRWTCLGDLNREDQQVWKSGGLVCSQNPVIYQAFRQAVAYYHDC</sequence>
<dbReference type="Pfam" id="PF03265">
    <property type="entry name" value="DNase_II"/>
    <property type="match status" value="1"/>
</dbReference>
<dbReference type="InterPro" id="IPR004947">
    <property type="entry name" value="DNase_II"/>
</dbReference>
<dbReference type="EMBL" id="JAINUG010000035">
    <property type="protein sequence ID" value="KAJ8408497.1"/>
    <property type="molecule type" value="Genomic_DNA"/>
</dbReference>
<evidence type="ECO:0000313" key="6">
    <source>
        <dbReference type="Proteomes" id="UP001221898"/>
    </source>
</evidence>
<comment type="caution">
    <text evidence="5">The sequence shown here is derived from an EMBL/GenBank/DDBJ whole genome shotgun (WGS) entry which is preliminary data.</text>
</comment>
<name>A0AAD7STD5_9TELE</name>
<evidence type="ECO:0000256" key="4">
    <source>
        <dbReference type="ARBA" id="ARBA00022801"/>
    </source>
</evidence>
<dbReference type="PANTHER" id="PTHR10858:SF2">
    <property type="entry name" value="DEOXYRIBONUCLEASE-2-BETA"/>
    <property type="match status" value="1"/>
</dbReference>
<dbReference type="Proteomes" id="UP001221898">
    <property type="component" value="Unassembled WGS sequence"/>
</dbReference>
<evidence type="ECO:0000256" key="1">
    <source>
        <dbReference type="ARBA" id="ARBA00000447"/>
    </source>
</evidence>
<evidence type="ECO:0000313" key="5">
    <source>
        <dbReference type="EMBL" id="KAJ8408497.1"/>
    </source>
</evidence>
<proteinExistence type="inferred from homology"/>
<evidence type="ECO:0000256" key="2">
    <source>
        <dbReference type="ARBA" id="ARBA00007527"/>
    </source>
</evidence>
<reference evidence="5" key="1">
    <citation type="journal article" date="2023" name="Science">
        <title>Genome structures resolve the early diversification of teleost fishes.</title>
        <authorList>
            <person name="Parey E."/>
            <person name="Louis A."/>
            <person name="Montfort J."/>
            <person name="Bouchez O."/>
            <person name="Roques C."/>
            <person name="Iampietro C."/>
            <person name="Lluch J."/>
            <person name="Castinel A."/>
            <person name="Donnadieu C."/>
            <person name="Desvignes T."/>
            <person name="Floi Bucao C."/>
            <person name="Jouanno E."/>
            <person name="Wen M."/>
            <person name="Mejri S."/>
            <person name="Dirks R."/>
            <person name="Jansen H."/>
            <person name="Henkel C."/>
            <person name="Chen W.J."/>
            <person name="Zahm M."/>
            <person name="Cabau C."/>
            <person name="Klopp C."/>
            <person name="Thompson A.W."/>
            <person name="Robinson-Rechavi M."/>
            <person name="Braasch I."/>
            <person name="Lecointre G."/>
            <person name="Bobe J."/>
            <person name="Postlethwait J.H."/>
            <person name="Berthelot C."/>
            <person name="Roest Crollius H."/>
            <person name="Guiguen Y."/>
        </authorList>
    </citation>
    <scope>NUCLEOTIDE SEQUENCE</scope>
    <source>
        <strain evidence="5">NC1722</strain>
    </source>
</reference>